<evidence type="ECO:0008006" key="3">
    <source>
        <dbReference type="Google" id="ProtNLM"/>
    </source>
</evidence>
<evidence type="ECO:0000256" key="1">
    <source>
        <dbReference type="SAM" id="Phobius"/>
    </source>
</evidence>
<evidence type="ECO:0000313" key="2">
    <source>
        <dbReference type="EMBL" id="CBX31902.1"/>
    </source>
</evidence>
<feature type="transmembrane region" description="Helical" evidence="1">
    <location>
        <begin position="30"/>
        <end position="54"/>
    </location>
</feature>
<keyword evidence="1" id="KW-0472">Membrane</keyword>
<protein>
    <recommendedName>
        <fullName evidence="3">DUF2149 domain-containing protein</fullName>
    </recommendedName>
</protein>
<proteinExistence type="predicted"/>
<name>E1YMV8_9BACT</name>
<reference evidence="2" key="1">
    <citation type="journal article" date="2011" name="Environ. Microbiol.">
        <title>Genomic insights into the metabolic potential of the polycyclic aromatic hydrocarbon degrading sulfate-reducing Deltaproteobacterium N47.</title>
        <authorList>
            <person name="Bergmann F."/>
            <person name="Selesi D."/>
            <person name="Weinmaier T."/>
            <person name="Tischler P."/>
            <person name="Rattei T."/>
            <person name="Meckenstock R.U."/>
        </authorList>
    </citation>
    <scope>NUCLEOTIDE SEQUENCE</scope>
</reference>
<dbReference type="InterPro" id="IPR018676">
    <property type="entry name" value="DUF2149"/>
</dbReference>
<gene>
    <name evidence="2" type="ORF">N47_O13210</name>
</gene>
<keyword evidence="1" id="KW-1133">Transmembrane helix</keyword>
<sequence length="118" mass="13373">MRYFRKLRTNTALLEPDGSFSKIEDPMSGVANLFDCSVVFIVALILALFSVYHLQDMFNEKSNMTIMKQDKNGQMEIITKKGKNIKAIKVTKDKSEGRGERLGVAYKLEDGSMVYVPE</sequence>
<keyword evidence="1" id="KW-0812">Transmembrane</keyword>
<accession>E1YMV8</accession>
<organism evidence="2">
    <name type="scientific">uncultured Desulfobacterium sp</name>
    <dbReference type="NCBI Taxonomy" id="201089"/>
    <lineage>
        <taxon>Bacteria</taxon>
        <taxon>Pseudomonadati</taxon>
        <taxon>Thermodesulfobacteriota</taxon>
        <taxon>Desulfobacteria</taxon>
        <taxon>Desulfobacterales</taxon>
        <taxon>Desulfobacteriaceae</taxon>
        <taxon>Desulfobacterium</taxon>
        <taxon>environmental samples</taxon>
    </lineage>
</organism>
<dbReference type="Pfam" id="PF09919">
    <property type="entry name" value="DUF2149"/>
    <property type="match status" value="1"/>
</dbReference>
<dbReference type="AlphaFoldDB" id="E1YMV8"/>
<dbReference type="EMBL" id="FR695880">
    <property type="protein sequence ID" value="CBX31902.1"/>
    <property type="molecule type" value="Genomic_DNA"/>
</dbReference>